<dbReference type="AlphaFoldDB" id="A0ABD0JU17"/>
<reference evidence="2 3" key="1">
    <citation type="journal article" date="2023" name="Sci. Data">
        <title>Genome assembly of the Korean intertidal mud-creeper Batillaria attramentaria.</title>
        <authorList>
            <person name="Patra A.K."/>
            <person name="Ho P.T."/>
            <person name="Jun S."/>
            <person name="Lee S.J."/>
            <person name="Kim Y."/>
            <person name="Won Y.J."/>
        </authorList>
    </citation>
    <scope>NUCLEOTIDE SEQUENCE [LARGE SCALE GENOMIC DNA]</scope>
    <source>
        <strain evidence="2">Wonlab-2016</strain>
    </source>
</reference>
<dbReference type="EMBL" id="JACVVK020000331">
    <property type="protein sequence ID" value="KAK7478184.1"/>
    <property type="molecule type" value="Genomic_DNA"/>
</dbReference>
<protein>
    <submittedName>
        <fullName evidence="2">Uncharacterized protein</fullName>
    </submittedName>
</protein>
<evidence type="ECO:0000256" key="1">
    <source>
        <dbReference type="SAM" id="MobiDB-lite"/>
    </source>
</evidence>
<comment type="caution">
    <text evidence="2">The sequence shown here is derived from an EMBL/GenBank/DDBJ whole genome shotgun (WGS) entry which is preliminary data.</text>
</comment>
<name>A0ABD0JU17_9CAEN</name>
<keyword evidence="3" id="KW-1185">Reference proteome</keyword>
<sequence>METEKPLESRTFCEGICNAERQLAIRNSPSTIKPTTHSDRSQAQPSGNSTNSQRKSLKSLSATRARLRPSLVPFCNQVLPVKSSS</sequence>
<gene>
    <name evidence="2" type="ORF">BaRGS_00030545</name>
</gene>
<feature type="region of interest" description="Disordered" evidence="1">
    <location>
        <begin position="24"/>
        <end position="64"/>
    </location>
</feature>
<proteinExistence type="predicted"/>
<accession>A0ABD0JU17</accession>
<organism evidence="2 3">
    <name type="scientific">Batillaria attramentaria</name>
    <dbReference type="NCBI Taxonomy" id="370345"/>
    <lineage>
        <taxon>Eukaryota</taxon>
        <taxon>Metazoa</taxon>
        <taxon>Spiralia</taxon>
        <taxon>Lophotrochozoa</taxon>
        <taxon>Mollusca</taxon>
        <taxon>Gastropoda</taxon>
        <taxon>Caenogastropoda</taxon>
        <taxon>Sorbeoconcha</taxon>
        <taxon>Cerithioidea</taxon>
        <taxon>Batillariidae</taxon>
        <taxon>Batillaria</taxon>
    </lineage>
</organism>
<feature type="compositionally biased region" description="Polar residues" evidence="1">
    <location>
        <begin position="25"/>
        <end position="62"/>
    </location>
</feature>
<dbReference type="Proteomes" id="UP001519460">
    <property type="component" value="Unassembled WGS sequence"/>
</dbReference>
<evidence type="ECO:0000313" key="3">
    <source>
        <dbReference type="Proteomes" id="UP001519460"/>
    </source>
</evidence>
<evidence type="ECO:0000313" key="2">
    <source>
        <dbReference type="EMBL" id="KAK7478184.1"/>
    </source>
</evidence>